<evidence type="ECO:0000313" key="3">
    <source>
        <dbReference type="Proteomes" id="UP001630127"/>
    </source>
</evidence>
<evidence type="ECO:0000256" key="1">
    <source>
        <dbReference type="SAM" id="MobiDB-lite"/>
    </source>
</evidence>
<gene>
    <name evidence="2" type="ORF">ACH5RR_033883</name>
</gene>
<keyword evidence="3" id="KW-1185">Reference proteome</keyword>
<sequence length="112" mass="11620">MEDHHKRNDPTVVSPLPDLYREWKRHFLLKSSSTKSIETRGSCCDSGDGKDDSIFGIAASSDSGGGGGGGGGAGGGRVGNGNGSGGQISMRVVFSVIFEAIINWGFSGRNSR</sequence>
<dbReference type="Proteomes" id="UP001630127">
    <property type="component" value="Unassembled WGS sequence"/>
</dbReference>
<evidence type="ECO:0008006" key="4">
    <source>
        <dbReference type="Google" id="ProtNLM"/>
    </source>
</evidence>
<feature type="region of interest" description="Disordered" evidence="1">
    <location>
        <begin position="55"/>
        <end position="84"/>
    </location>
</feature>
<reference evidence="2 3" key="1">
    <citation type="submission" date="2024-11" db="EMBL/GenBank/DDBJ databases">
        <title>A near-complete genome assembly of Cinchona calisaya.</title>
        <authorList>
            <person name="Lian D.C."/>
            <person name="Zhao X.W."/>
            <person name="Wei L."/>
        </authorList>
    </citation>
    <scope>NUCLEOTIDE SEQUENCE [LARGE SCALE GENOMIC DNA]</scope>
    <source>
        <tissue evidence="2">Nenye</tissue>
    </source>
</reference>
<name>A0ABD2Y998_9GENT</name>
<feature type="compositionally biased region" description="Gly residues" evidence="1">
    <location>
        <begin position="63"/>
        <end position="84"/>
    </location>
</feature>
<protein>
    <recommendedName>
        <fullName evidence="4">Glycine-rich protein</fullName>
    </recommendedName>
</protein>
<comment type="caution">
    <text evidence="2">The sequence shown here is derived from an EMBL/GenBank/DDBJ whole genome shotgun (WGS) entry which is preliminary data.</text>
</comment>
<accession>A0ABD2Y998</accession>
<organism evidence="2 3">
    <name type="scientific">Cinchona calisaya</name>
    <dbReference type="NCBI Taxonomy" id="153742"/>
    <lineage>
        <taxon>Eukaryota</taxon>
        <taxon>Viridiplantae</taxon>
        <taxon>Streptophyta</taxon>
        <taxon>Embryophyta</taxon>
        <taxon>Tracheophyta</taxon>
        <taxon>Spermatophyta</taxon>
        <taxon>Magnoliopsida</taxon>
        <taxon>eudicotyledons</taxon>
        <taxon>Gunneridae</taxon>
        <taxon>Pentapetalae</taxon>
        <taxon>asterids</taxon>
        <taxon>lamiids</taxon>
        <taxon>Gentianales</taxon>
        <taxon>Rubiaceae</taxon>
        <taxon>Cinchonoideae</taxon>
        <taxon>Cinchoneae</taxon>
        <taxon>Cinchona</taxon>
    </lineage>
</organism>
<evidence type="ECO:0000313" key="2">
    <source>
        <dbReference type="EMBL" id="KAL3504042.1"/>
    </source>
</evidence>
<proteinExistence type="predicted"/>
<dbReference type="AlphaFoldDB" id="A0ABD2Y998"/>
<dbReference type="EMBL" id="JBJUIK010000014">
    <property type="protein sequence ID" value="KAL3504042.1"/>
    <property type="molecule type" value="Genomic_DNA"/>
</dbReference>